<feature type="domain" description="LRRC37A/B like protein 1 C-terminal" evidence="5">
    <location>
        <begin position="703"/>
        <end position="850"/>
    </location>
</feature>
<feature type="transmembrane region" description="Helical" evidence="4">
    <location>
        <begin position="818"/>
        <end position="843"/>
    </location>
</feature>
<dbReference type="SUPFAM" id="SSF52058">
    <property type="entry name" value="L domain-like"/>
    <property type="match status" value="1"/>
</dbReference>
<accession>A0AAX6TE07</accession>
<keyword evidence="1" id="KW-0433">Leucine-rich repeat</keyword>
<evidence type="ECO:0000256" key="1">
    <source>
        <dbReference type="ARBA" id="ARBA00022614"/>
    </source>
</evidence>
<dbReference type="InterPro" id="IPR029423">
    <property type="entry name" value="LRRC37AB_C"/>
</dbReference>
<feature type="region of interest" description="Disordered" evidence="3">
    <location>
        <begin position="904"/>
        <end position="939"/>
    </location>
</feature>
<organism evidence="6 7">
    <name type="scientific">Heterocephalus glaber</name>
    <name type="common">Naked mole rat</name>
    <dbReference type="NCBI Taxonomy" id="10181"/>
    <lineage>
        <taxon>Eukaryota</taxon>
        <taxon>Metazoa</taxon>
        <taxon>Chordata</taxon>
        <taxon>Craniata</taxon>
        <taxon>Vertebrata</taxon>
        <taxon>Euteleostomi</taxon>
        <taxon>Mammalia</taxon>
        <taxon>Eutheria</taxon>
        <taxon>Euarchontoglires</taxon>
        <taxon>Glires</taxon>
        <taxon>Rodentia</taxon>
        <taxon>Hystricomorpha</taxon>
        <taxon>Bathyergidae</taxon>
        <taxon>Heterocephalus</taxon>
    </lineage>
</organism>
<keyword evidence="4" id="KW-0812">Transmembrane</keyword>
<dbReference type="AlphaFoldDB" id="A0AAX6TE07"/>
<feature type="region of interest" description="Disordered" evidence="3">
    <location>
        <begin position="791"/>
        <end position="810"/>
    </location>
</feature>
<evidence type="ECO:0000256" key="2">
    <source>
        <dbReference type="ARBA" id="ARBA00022737"/>
    </source>
</evidence>
<keyword evidence="2" id="KW-0677">Repeat</keyword>
<gene>
    <name evidence="7" type="primary">LOC101705784</name>
</gene>
<dbReference type="PANTHER" id="PTHR23045">
    <property type="entry name" value="LEUCINE-RICH REPEAT-CONTAINING PROTEIN 37A"/>
    <property type="match status" value="1"/>
</dbReference>
<feature type="region of interest" description="Disordered" evidence="3">
    <location>
        <begin position="459"/>
        <end position="485"/>
    </location>
</feature>
<protein>
    <submittedName>
        <fullName evidence="7">Leucine-rich repeat-containing protein 37A-like</fullName>
    </submittedName>
</protein>
<sequence>MVQEKQNARTNPNICEFCTCQNETLSCTGLSPKHKLHQVPVLEPNNTFTTFNFQENAISHLGENIQTTYRWAEKLNLRENDLTGLHKNSFKGLLSLWYLDLSCNKVQFIEAHTFEALPFLQVLNLCCNLVTQINFGMFRAWHGMQFLHKVILNHNPLSSIEDSYLFKLPALGYLDLGTTHTPLPAVKNILMLTLELKTLIILRHLAYCLCQFKSDIQVVCKTVKLHCDSECLTNPMQCLEEAPVGNTEGAFKKVLQAWKKNPKTEMVIESGKSSSKQSDVSWSDFMDEKLNSNDENDVVGALNYILPYFSEVNLEDVDSLLPFIQLLFSNIQNEANPQGYMKGNMKTPSHQPVSSNLAYRNELKKLYFLQSWLDTEIQGKIEEVKKKEKTGMLMQSSLSSPKFQIIPDVPEKLASAQAQENRLVEDQHERRRLQTVDRILKGPKGIWKRLLKERHKQKVRERSRALSHWPRTPQMDGASGAPAQGSWGRMRGCGAQEPTPYRTEGACVFCPAGSPCWAGQSPLPAKDLSNSILLLEHVRARLKSMKAIKPILGSKKGHGFHKTASLEAHRMLKPNPREELMKEKARGRLKIAEEPLFSALRSPIHSPSQGFLLSSGDPRVQKHPFPTLYDPDKTSIGSTAVENQTAKNTSEKNVVTTNSPISATDSALILISTDDHTNKMHWEYTSTGTEPPPPGTSVPLLSSPGDEFETQLNQQLHILIPNKEVRRLISYIIRTLKMDCSEPCMQLACAKLISRTGLLMKLLSGQQEEKVGQAQWDTEQWKSETYINKSTGASSNQKAQGKPRDHTQEVPGHGYNNIILEISVSAITIAMLLIIIFCLIEICSHRTASGKDKEGSSSSIFRWRRKYSAEQDSQEGFSWFWWLLCLRDMSRPLSITRQQSMVQKLHNKDSSDKDQMVTNDLGEASETPSEAEESTKAGE</sequence>
<dbReference type="GeneID" id="101705784"/>
<keyword evidence="4" id="KW-0472">Membrane</keyword>
<evidence type="ECO:0000313" key="7">
    <source>
        <dbReference type="RefSeq" id="XP_021119103.1"/>
    </source>
</evidence>
<evidence type="ECO:0000313" key="6">
    <source>
        <dbReference type="Proteomes" id="UP000694906"/>
    </source>
</evidence>
<name>A0AAX6TE07_HETGA</name>
<dbReference type="InterPro" id="IPR015753">
    <property type="entry name" value="LRRC37"/>
</dbReference>
<proteinExistence type="predicted"/>
<dbReference type="PANTHER" id="PTHR23045:SF9">
    <property type="entry name" value="LEUCINE RICH REPEAT CONTAINING 37A-RELATED"/>
    <property type="match status" value="1"/>
</dbReference>
<feature type="compositionally biased region" description="Basic and acidic residues" evidence="3">
    <location>
        <begin position="906"/>
        <end position="915"/>
    </location>
</feature>
<dbReference type="SMART" id="SM00369">
    <property type="entry name" value="LRR_TYP"/>
    <property type="match status" value="4"/>
</dbReference>
<keyword evidence="6" id="KW-1185">Reference proteome</keyword>
<dbReference type="InterPro" id="IPR003591">
    <property type="entry name" value="Leu-rich_rpt_typical-subtyp"/>
</dbReference>
<keyword evidence="4" id="KW-1133">Transmembrane helix</keyword>
<dbReference type="InterPro" id="IPR001611">
    <property type="entry name" value="Leu-rich_rpt"/>
</dbReference>
<evidence type="ECO:0000256" key="4">
    <source>
        <dbReference type="SAM" id="Phobius"/>
    </source>
</evidence>
<dbReference type="Proteomes" id="UP000694906">
    <property type="component" value="Unplaced"/>
</dbReference>
<reference evidence="7" key="1">
    <citation type="submission" date="2025-08" db="UniProtKB">
        <authorList>
            <consortium name="RefSeq"/>
        </authorList>
    </citation>
    <scope>IDENTIFICATION</scope>
</reference>
<evidence type="ECO:0000256" key="3">
    <source>
        <dbReference type="SAM" id="MobiDB-lite"/>
    </source>
</evidence>
<dbReference type="Pfam" id="PF13855">
    <property type="entry name" value="LRR_8"/>
    <property type="match status" value="1"/>
</dbReference>
<dbReference type="RefSeq" id="XP_021119103.1">
    <property type="nucleotide sequence ID" value="XM_021263444.1"/>
</dbReference>
<dbReference type="Pfam" id="PF14914">
    <property type="entry name" value="LRRC37AB_C"/>
    <property type="match status" value="1"/>
</dbReference>
<evidence type="ECO:0000259" key="5">
    <source>
        <dbReference type="Pfam" id="PF14914"/>
    </source>
</evidence>
<dbReference type="InterPro" id="IPR032675">
    <property type="entry name" value="LRR_dom_sf"/>
</dbReference>
<dbReference type="Gene3D" id="3.80.10.10">
    <property type="entry name" value="Ribonuclease Inhibitor"/>
    <property type="match status" value="1"/>
</dbReference>